<evidence type="ECO:0008006" key="4">
    <source>
        <dbReference type="Google" id="ProtNLM"/>
    </source>
</evidence>
<keyword evidence="1" id="KW-1133">Transmembrane helix</keyword>
<feature type="transmembrane region" description="Helical" evidence="1">
    <location>
        <begin position="130"/>
        <end position="148"/>
    </location>
</feature>
<protein>
    <recommendedName>
        <fullName evidence="4">PAP2 family protein</fullName>
    </recommendedName>
</protein>
<proteinExistence type="predicted"/>
<comment type="caution">
    <text evidence="2">The sequence shown here is derived from an EMBL/GenBank/DDBJ whole genome shotgun (WGS) entry which is preliminary data.</text>
</comment>
<feature type="transmembrane region" description="Helical" evidence="1">
    <location>
        <begin position="179"/>
        <end position="197"/>
    </location>
</feature>
<dbReference type="Proteomes" id="UP001310022">
    <property type="component" value="Unassembled WGS sequence"/>
</dbReference>
<reference evidence="2 3" key="1">
    <citation type="submission" date="2021-12" db="EMBL/GenBank/DDBJ databases">
        <title>Genome sequencing of bacteria with rrn-lacking chromosome and rrn-plasmid.</title>
        <authorList>
            <person name="Anda M."/>
            <person name="Iwasaki W."/>
        </authorList>
    </citation>
    <scope>NUCLEOTIDE SEQUENCE [LARGE SCALE GENOMIC DNA]</scope>
    <source>
        <strain evidence="2 3">NBRC 15940</strain>
    </source>
</reference>
<evidence type="ECO:0000256" key="1">
    <source>
        <dbReference type="SAM" id="Phobius"/>
    </source>
</evidence>
<feature type="transmembrane region" description="Helical" evidence="1">
    <location>
        <begin position="100"/>
        <end position="118"/>
    </location>
</feature>
<keyword evidence="1" id="KW-0812">Transmembrane</keyword>
<organism evidence="2 3">
    <name type="scientific">Persicobacter diffluens</name>
    <dbReference type="NCBI Taxonomy" id="981"/>
    <lineage>
        <taxon>Bacteria</taxon>
        <taxon>Pseudomonadati</taxon>
        <taxon>Bacteroidota</taxon>
        <taxon>Cytophagia</taxon>
        <taxon>Cytophagales</taxon>
        <taxon>Persicobacteraceae</taxon>
        <taxon>Persicobacter</taxon>
    </lineage>
</organism>
<name>A0AAN4VZ08_9BACT</name>
<keyword evidence="3" id="KW-1185">Reference proteome</keyword>
<sequence length="224" mass="25233">MSLPVEQQAINQTSKFSVNRTLAHIISVLSHPLLMCTYFSAIVVYLFPFLVELPPQALNLKFVGVMFLITSALPLSSLLIMAVSRKLVKSLKMESREERILPFFFVSFFYGLTAYMLHEQWGLTGPFWKAVVIMTFLIFLLSCITLFYKISVHSAGWGGLLGFVLAFQLSQPVEGVMELMALITLFSGLTMSARLYLNAHKPDEVYWGWLLGMVVCFGGASFFM</sequence>
<accession>A0AAN4VZ08</accession>
<feature type="transmembrane region" description="Helical" evidence="1">
    <location>
        <begin position="155"/>
        <end position="173"/>
    </location>
</feature>
<gene>
    <name evidence="2" type="ORF">PEDI_29150</name>
</gene>
<evidence type="ECO:0000313" key="3">
    <source>
        <dbReference type="Proteomes" id="UP001310022"/>
    </source>
</evidence>
<feature type="transmembrane region" description="Helical" evidence="1">
    <location>
        <begin position="204"/>
        <end position="223"/>
    </location>
</feature>
<evidence type="ECO:0000313" key="2">
    <source>
        <dbReference type="EMBL" id="GJM62363.1"/>
    </source>
</evidence>
<feature type="transmembrane region" description="Helical" evidence="1">
    <location>
        <begin position="21"/>
        <end position="50"/>
    </location>
</feature>
<feature type="transmembrane region" description="Helical" evidence="1">
    <location>
        <begin position="62"/>
        <end position="88"/>
    </location>
</feature>
<keyword evidence="1" id="KW-0472">Membrane</keyword>
<dbReference type="EMBL" id="BQKE01000001">
    <property type="protein sequence ID" value="GJM62363.1"/>
    <property type="molecule type" value="Genomic_DNA"/>
</dbReference>
<dbReference type="AlphaFoldDB" id="A0AAN4VZ08"/>
<dbReference type="RefSeq" id="WP_053406468.1">
    <property type="nucleotide sequence ID" value="NZ_BQKE01000001.1"/>
</dbReference>